<dbReference type="InterPro" id="IPR037523">
    <property type="entry name" value="VOC_core"/>
</dbReference>
<evidence type="ECO:0000313" key="2">
    <source>
        <dbReference type="EMBL" id="SPZ96937.1"/>
    </source>
</evidence>
<dbReference type="EC" id="1.13.11.-" evidence="2"/>
<keyword evidence="2" id="KW-0560">Oxidoreductase</keyword>
<dbReference type="EMBL" id="UAUX01000003">
    <property type="protein sequence ID" value="SPZ96937.1"/>
    <property type="molecule type" value="Genomic_DNA"/>
</dbReference>
<organism evidence="2 3">
    <name type="scientific">Staphylococcus aureus</name>
    <dbReference type="NCBI Taxonomy" id="1280"/>
    <lineage>
        <taxon>Bacteria</taxon>
        <taxon>Bacillati</taxon>
        <taxon>Bacillota</taxon>
        <taxon>Bacilli</taxon>
        <taxon>Bacillales</taxon>
        <taxon>Staphylococcaceae</taxon>
        <taxon>Staphylococcus</taxon>
    </lineage>
</organism>
<dbReference type="PANTHER" id="PTHR36110">
    <property type="entry name" value="RING-CLEAVING DIOXYGENASE MHQE-RELATED"/>
    <property type="match status" value="1"/>
</dbReference>
<evidence type="ECO:0000259" key="1">
    <source>
        <dbReference type="PROSITE" id="PS51819"/>
    </source>
</evidence>
<dbReference type="Pfam" id="PF00903">
    <property type="entry name" value="Glyoxalase"/>
    <property type="match status" value="1"/>
</dbReference>
<evidence type="ECO:0000313" key="3">
    <source>
        <dbReference type="Proteomes" id="UP000249913"/>
    </source>
</evidence>
<dbReference type="Proteomes" id="UP000249913">
    <property type="component" value="Unassembled WGS sequence"/>
</dbReference>
<dbReference type="GO" id="GO:0016491">
    <property type="term" value="F:oxidoreductase activity"/>
    <property type="evidence" value="ECO:0007669"/>
    <property type="project" value="UniProtKB-KW"/>
</dbReference>
<dbReference type="PROSITE" id="PS51819">
    <property type="entry name" value="VOC"/>
    <property type="match status" value="1"/>
</dbReference>
<dbReference type="InterPro" id="IPR029068">
    <property type="entry name" value="Glyas_Bleomycin-R_OHBP_Dase"/>
</dbReference>
<dbReference type="SUPFAM" id="SSF54593">
    <property type="entry name" value="Glyoxalase/Bleomycin resistance protein/Dihydroxybiphenyl dioxygenase"/>
    <property type="match status" value="1"/>
</dbReference>
<gene>
    <name evidence="2" type="primary">mhqO_2</name>
    <name evidence="2" type="ORF">NCTC7878_00357</name>
</gene>
<proteinExistence type="predicted"/>
<dbReference type="InterPro" id="IPR004360">
    <property type="entry name" value="Glyas_Fos-R_dOase_dom"/>
</dbReference>
<dbReference type="AlphaFoldDB" id="A0A2X2JRL2"/>
<dbReference type="PANTHER" id="PTHR36110:SF4">
    <property type="entry name" value="RING-CLEAVING DIOXYGENASE MHQA-RELATED"/>
    <property type="match status" value="1"/>
</dbReference>
<reference evidence="2 3" key="1">
    <citation type="submission" date="2018-06" db="EMBL/GenBank/DDBJ databases">
        <authorList>
            <consortium name="Pathogen Informatics"/>
            <person name="Doyle S."/>
        </authorList>
    </citation>
    <scope>NUCLEOTIDE SEQUENCE [LARGE SCALE GENOMIC DNA]</scope>
    <source>
        <strain evidence="2 3">NCTC7878</strain>
    </source>
</reference>
<sequence>MYYLGQEGVVFKDEDDLEIILLVNDSFEVPHQWQHNAYSEIPQAYQILGIGPVELRVRNAARTVEFLENVLGYRKRDNKSFDVLTLAPQGLYSDFVVIEQQGQRERPGRGYIHHIAVNTPQMNDLDAIYKKLQQQPQSNSGIIDRYFFKSLYYRHNSIMYEFATEAPGFTIDTPVEQLGSQLNLPDFLEAEREQIESKLHEI</sequence>
<feature type="domain" description="VOC" evidence="1">
    <location>
        <begin position="49"/>
        <end position="177"/>
    </location>
</feature>
<dbReference type="Gene3D" id="3.10.180.10">
    <property type="entry name" value="2,3-Dihydroxybiphenyl 1,2-Dioxygenase, domain 1"/>
    <property type="match status" value="1"/>
</dbReference>
<accession>A0A2X2JRL2</accession>
<name>A0A2X2JRL2_STAAU</name>
<protein>
    <submittedName>
        <fullName evidence="2">Glyoxalase family protein</fullName>
        <ecNumber evidence="2">1.13.11.-</ecNumber>
    </submittedName>
</protein>
<dbReference type="InterPro" id="IPR052537">
    <property type="entry name" value="Extradiol_RC_dioxygenase"/>
</dbReference>